<feature type="region of interest" description="Disordered" evidence="1">
    <location>
        <begin position="1"/>
        <end position="23"/>
    </location>
</feature>
<organism evidence="2 3">
    <name type="scientific">Petrolisthes manimaculis</name>
    <dbReference type="NCBI Taxonomy" id="1843537"/>
    <lineage>
        <taxon>Eukaryota</taxon>
        <taxon>Metazoa</taxon>
        <taxon>Ecdysozoa</taxon>
        <taxon>Arthropoda</taxon>
        <taxon>Crustacea</taxon>
        <taxon>Multicrustacea</taxon>
        <taxon>Malacostraca</taxon>
        <taxon>Eumalacostraca</taxon>
        <taxon>Eucarida</taxon>
        <taxon>Decapoda</taxon>
        <taxon>Pleocyemata</taxon>
        <taxon>Anomura</taxon>
        <taxon>Galatheoidea</taxon>
        <taxon>Porcellanidae</taxon>
        <taxon>Petrolisthes</taxon>
    </lineage>
</organism>
<dbReference type="Proteomes" id="UP001292094">
    <property type="component" value="Unassembled WGS sequence"/>
</dbReference>
<name>A0AAE1PNT5_9EUCA</name>
<dbReference type="AlphaFoldDB" id="A0AAE1PNT5"/>
<gene>
    <name evidence="2" type="ORF">Pmani_017899</name>
</gene>
<evidence type="ECO:0000256" key="1">
    <source>
        <dbReference type="SAM" id="MobiDB-lite"/>
    </source>
</evidence>
<accession>A0AAE1PNT5</accession>
<dbReference type="EMBL" id="JAWZYT010001627">
    <property type="protein sequence ID" value="KAK4310542.1"/>
    <property type="molecule type" value="Genomic_DNA"/>
</dbReference>
<proteinExistence type="predicted"/>
<protein>
    <submittedName>
        <fullName evidence="2">Uncharacterized protein</fullName>
    </submittedName>
</protein>
<reference evidence="2" key="1">
    <citation type="submission" date="2023-11" db="EMBL/GenBank/DDBJ databases">
        <title>Genome assemblies of two species of porcelain crab, Petrolisthes cinctipes and Petrolisthes manimaculis (Anomura: Porcellanidae).</title>
        <authorList>
            <person name="Angst P."/>
        </authorList>
    </citation>
    <scope>NUCLEOTIDE SEQUENCE</scope>
    <source>
        <strain evidence="2">PB745_02</strain>
        <tissue evidence="2">Gill</tissue>
    </source>
</reference>
<evidence type="ECO:0000313" key="3">
    <source>
        <dbReference type="Proteomes" id="UP001292094"/>
    </source>
</evidence>
<sequence>MGRKKEMKEARDEAERNSEHKRDQCVRRRDEKIEFTGCQVGGKNGYKCCVEEVNEKMRVAGLVLMLNKCCRQYSNRMEGMTIPPFERIMEGCSTLMRSVLHSDQHERAGGRRDLVAWLKDRVKMS</sequence>
<keyword evidence="3" id="KW-1185">Reference proteome</keyword>
<evidence type="ECO:0000313" key="2">
    <source>
        <dbReference type="EMBL" id="KAK4310542.1"/>
    </source>
</evidence>
<comment type="caution">
    <text evidence="2">The sequence shown here is derived from an EMBL/GenBank/DDBJ whole genome shotgun (WGS) entry which is preliminary data.</text>
</comment>